<name>A0A836BYI3_9CHLO</name>
<keyword evidence="2" id="KW-1133">Transmembrane helix</keyword>
<feature type="compositionally biased region" description="Low complexity" evidence="1">
    <location>
        <begin position="1377"/>
        <end position="1400"/>
    </location>
</feature>
<feature type="transmembrane region" description="Helical" evidence="2">
    <location>
        <begin position="912"/>
        <end position="935"/>
    </location>
</feature>
<feature type="region of interest" description="Disordered" evidence="1">
    <location>
        <begin position="832"/>
        <end position="908"/>
    </location>
</feature>
<feature type="compositionally biased region" description="Low complexity" evidence="1">
    <location>
        <begin position="1188"/>
        <end position="1197"/>
    </location>
</feature>
<feature type="compositionally biased region" description="Pro residues" evidence="1">
    <location>
        <begin position="1353"/>
        <end position="1376"/>
    </location>
</feature>
<evidence type="ECO:0000313" key="3">
    <source>
        <dbReference type="EMBL" id="KAG2493856.1"/>
    </source>
</evidence>
<feature type="compositionally biased region" description="Low complexity" evidence="1">
    <location>
        <begin position="897"/>
        <end position="908"/>
    </location>
</feature>
<feature type="compositionally biased region" description="Low complexity" evidence="1">
    <location>
        <begin position="1128"/>
        <end position="1137"/>
    </location>
</feature>
<comment type="caution">
    <text evidence="3">The sequence shown here is derived from an EMBL/GenBank/DDBJ whole genome shotgun (WGS) entry which is preliminary data.</text>
</comment>
<dbReference type="Proteomes" id="UP000612055">
    <property type="component" value="Unassembled WGS sequence"/>
</dbReference>
<feature type="region of interest" description="Disordered" evidence="1">
    <location>
        <begin position="1"/>
        <end position="66"/>
    </location>
</feature>
<gene>
    <name evidence="3" type="ORF">HYH03_008072</name>
</gene>
<feature type="compositionally biased region" description="Polar residues" evidence="1">
    <location>
        <begin position="1468"/>
        <end position="1477"/>
    </location>
</feature>
<reference evidence="3" key="1">
    <citation type="journal article" date="2020" name="bioRxiv">
        <title>Comparative genomics of Chlamydomonas.</title>
        <authorList>
            <person name="Craig R.J."/>
            <person name="Hasan A.R."/>
            <person name="Ness R.W."/>
            <person name="Keightley P.D."/>
        </authorList>
    </citation>
    <scope>NUCLEOTIDE SEQUENCE</scope>
    <source>
        <strain evidence="3">CCAP 11/70</strain>
    </source>
</reference>
<feature type="compositionally biased region" description="Low complexity" evidence="1">
    <location>
        <begin position="1419"/>
        <end position="1436"/>
    </location>
</feature>
<protein>
    <submittedName>
        <fullName evidence="3">Uncharacterized protein</fullName>
    </submittedName>
</protein>
<sequence>MPEPPAPPSPRPPPPGQSPPKQPATPSTSLNPTPAPGPDPTVPIATLTTTTNPIAPSSSVPAPVTLSKPTSKAAALTPHTAQTALAASAPITAAAKAAATLAPRTPVPVAPAPALAPCPIPPNAPQLAHAAASAPAAAALSAKAPIAAKRTTGGSAQLLLGSTVLASADVDSTSPLGAWSGSAAAGGDGTCTAISLEPSGLCVDGFAGVPLPHTLSALWCTPAALAGSAPSAPSPLLLSPATTLLRRSAAAAASSAATATAEGALAEAYALLGVDTSAAAASAPSGDAPAGALAALASSSAASRQAGVRMLFADAALTAAVTTIAAAIGAAFPAAAADGAGGLGAQCASGAQRADLAISVLAARRAPLNLTSADLFSRVLDDTAAACGLDAAALASPTASAVFSQARALHGALEAELRLGQAGVSGSSSSSSSGSSRVDELTALPLEVVATAGRVVNVVARRAPAALAAAAAGDGGLAAAALLQGWTSELGAATVDLGAMAASLGLGAVPPAVAALQVSARSTGALTSCPASLPAGCRDSALSVNGTVVPSVIPLQALLPIPASPDARAVMNTVAAVSSSAFVQRATSATTAFPPRHVSAHDYAVPYTFYGIGVAGGTDALPAGCDFVRQNWPAGSALDARAYILNVRFESVVAPAAQLLSGLLGGAQAATPEGIAPGLLSLMAGDLLSGALSLESDGYVESLATAGAAAPATARHLLELSSAGRSLAQTCQTCPGLDTVPRLLKSIDSSVAASDSSESPSALADAMNSAARAAAVAQTSLSTALSDLGAAATSGDPAALSSQLDSLNSRFTGSSLLALVEAAPINAVASAPAASASPSPSPGGPATLEPGFSPANPSPTPSPSPGPSPGPRPGLGLPSVAEDPGFDPNEAPLNGTAPSPAASSGSGPSAGLIAGVAAGGAAAVLLAALAAAFVVRRRRSQQQLRQEHEQAVWSTNTAAAAADAPALEATPELEPNTPHSALAARASSRAGIVGVRVSPAHGMAAAAMMAQAAAGGSQYAAAGERGGGGPMTAEAAGRRSATGTPRHAAAAAGMGLQDPERAGVSHSPVQALPPGGVGAEQEYVLPLRGSGPGAFLLNEEACLDHTPLSSRKGASEGGFSPDLRRPGSASASATAWRSSRRQLPHSELGASPSRRLTGPGASPLAPSPSQRTSAVVSDSGGASGGASGAASAWQSSGRVVTDGAAAAWPLGVALPAVRTTEGGPVPAARRALSAERRTQASEPGPAAGVSGGLATPPAAGLRGRAGAGGVGTAPPSVVSSPSATTAAASAEATAAETRAAAAAAAGASAPGAAVGGGGSPATARSTSQSRRPIARAAHPATAGGGGDSLGSPGPSPQLPVPPTRRLPPLPPLPPSAPGAARPAGAAAAAHGPAQQRGRQAPVAVASTSPMHASSPPPTFSASPPSKTMPSPTSYTSGKAAPVGGSPLRMASSSPQRTAAPATAAGTPVHTSTRSPSPSRAELTPPPPAATDPSGKPRTGRTADVAGAGPAAAPGVGGQRQAAAVAAADVEAQQTGPSAQGGSGAGSGGPRRITR</sequence>
<feature type="compositionally biased region" description="Low complexity" evidence="1">
    <location>
        <begin position="42"/>
        <end position="64"/>
    </location>
</feature>
<dbReference type="EMBL" id="JAEHOE010000035">
    <property type="protein sequence ID" value="KAG2493856.1"/>
    <property type="molecule type" value="Genomic_DNA"/>
</dbReference>
<feature type="compositionally biased region" description="Low complexity" evidence="1">
    <location>
        <begin position="1502"/>
        <end position="1537"/>
    </location>
</feature>
<evidence type="ECO:0000256" key="1">
    <source>
        <dbReference type="SAM" id="MobiDB-lite"/>
    </source>
</evidence>
<evidence type="ECO:0000256" key="2">
    <source>
        <dbReference type="SAM" id="Phobius"/>
    </source>
</evidence>
<proteinExistence type="predicted"/>
<organism evidence="3 4">
    <name type="scientific">Edaphochlamys debaryana</name>
    <dbReference type="NCBI Taxonomy" id="47281"/>
    <lineage>
        <taxon>Eukaryota</taxon>
        <taxon>Viridiplantae</taxon>
        <taxon>Chlorophyta</taxon>
        <taxon>core chlorophytes</taxon>
        <taxon>Chlorophyceae</taxon>
        <taxon>CS clade</taxon>
        <taxon>Chlamydomonadales</taxon>
        <taxon>Chlamydomonadales incertae sedis</taxon>
        <taxon>Edaphochlamys</taxon>
    </lineage>
</organism>
<feature type="compositionally biased region" description="Low complexity" evidence="1">
    <location>
        <begin position="1272"/>
        <end position="1312"/>
    </location>
</feature>
<feature type="compositionally biased region" description="Pro residues" evidence="1">
    <location>
        <begin position="856"/>
        <end position="872"/>
    </location>
</feature>
<feature type="compositionally biased region" description="Low complexity" evidence="1">
    <location>
        <begin position="1450"/>
        <end position="1467"/>
    </location>
</feature>
<keyword evidence="2" id="KW-0812">Transmembrane</keyword>
<feature type="compositionally biased region" description="Low complexity" evidence="1">
    <location>
        <begin position="1158"/>
        <end position="1180"/>
    </location>
</feature>
<accession>A0A836BYI3</accession>
<feature type="region of interest" description="Disordered" evidence="1">
    <location>
        <begin position="1107"/>
        <end position="1197"/>
    </location>
</feature>
<feature type="compositionally biased region" description="Gly residues" evidence="1">
    <location>
        <begin position="1538"/>
        <end position="1548"/>
    </location>
</feature>
<evidence type="ECO:0000313" key="4">
    <source>
        <dbReference type="Proteomes" id="UP000612055"/>
    </source>
</evidence>
<dbReference type="OrthoDB" id="549239at2759"/>
<keyword evidence="2" id="KW-0472">Membrane</keyword>
<feature type="region of interest" description="Disordered" evidence="1">
    <location>
        <begin position="1214"/>
        <end position="1554"/>
    </location>
</feature>
<keyword evidence="4" id="KW-1185">Reference proteome</keyword>
<feature type="compositionally biased region" description="Pro residues" evidence="1">
    <location>
        <begin position="1"/>
        <end position="23"/>
    </location>
</feature>
<feature type="region of interest" description="Disordered" evidence="1">
    <location>
        <begin position="1020"/>
        <end position="1053"/>
    </location>
</feature>